<dbReference type="PROSITE" id="PS50261">
    <property type="entry name" value="G_PROTEIN_RECEP_F2_4"/>
    <property type="match status" value="1"/>
</dbReference>
<reference evidence="8" key="1">
    <citation type="submission" date="2021-12" db="EMBL/GenBank/DDBJ databases">
        <authorList>
            <person name="King R."/>
        </authorList>
    </citation>
    <scope>NUCLEOTIDE SEQUENCE</scope>
</reference>
<keyword evidence="4 5" id="KW-0472">Membrane</keyword>
<feature type="transmembrane region" description="Helical" evidence="5">
    <location>
        <begin position="381"/>
        <end position="397"/>
    </location>
</feature>
<gene>
    <name evidence="8" type="ORF">CINC_LOCUS2871</name>
</gene>
<evidence type="ECO:0000313" key="8">
    <source>
        <dbReference type="EMBL" id="CAH0585546.1"/>
    </source>
</evidence>
<dbReference type="Gene3D" id="1.20.1070.10">
    <property type="entry name" value="Rhodopsin 7-helix transmembrane proteins"/>
    <property type="match status" value="1"/>
</dbReference>
<feature type="transmembrane region" description="Helical" evidence="5">
    <location>
        <begin position="203"/>
        <end position="226"/>
    </location>
</feature>
<dbReference type="GO" id="GO:0007166">
    <property type="term" value="P:cell surface receptor signaling pathway"/>
    <property type="evidence" value="ECO:0007669"/>
    <property type="project" value="InterPro"/>
</dbReference>
<feature type="signal peptide" evidence="6">
    <location>
        <begin position="1"/>
        <end position="21"/>
    </location>
</feature>
<dbReference type="AlphaFoldDB" id="A0A9P0BSL9"/>
<dbReference type="CDD" id="cd15039">
    <property type="entry name" value="7tmB3_Methuselah-like"/>
    <property type="match status" value="1"/>
</dbReference>
<accession>A0A9P0BSL9</accession>
<evidence type="ECO:0000256" key="1">
    <source>
        <dbReference type="ARBA" id="ARBA00004141"/>
    </source>
</evidence>
<dbReference type="PANTHER" id="PTHR47154:SF2">
    <property type="entry name" value="G-PROTEIN COUPLED RECEPTOR MTH-RELATED"/>
    <property type="match status" value="1"/>
</dbReference>
<feature type="transmembrane region" description="Helical" evidence="5">
    <location>
        <begin position="238"/>
        <end position="258"/>
    </location>
</feature>
<keyword evidence="6" id="KW-0732">Signal</keyword>
<evidence type="ECO:0000256" key="6">
    <source>
        <dbReference type="SAM" id="SignalP"/>
    </source>
</evidence>
<evidence type="ECO:0000256" key="4">
    <source>
        <dbReference type="ARBA" id="ARBA00023136"/>
    </source>
</evidence>
<sequence>MFRYINILLVIFVGSQVKVYGDEYNITDVTETGFVETFIHKCCPLNQSITRRMRCQESASYNFTGFKVYDDDLNVISETLDDVILEPGKLQDEHFKDLAIDVSFLGANIYLMHNGVLKIEFPNTYNGFYTIEKDNFCVDNAVNYYRRPATLHKYYAILPDPPESPPFNPILFCSANGTTVFFLLLVLIIYAMLPELHNSCGMIVIMFVVGLLGTYLTLTILALAFWAAKSCMIMTSVIYYFSLSSYFWLTVMSFDIWWTFRRFVKVRPPRQGSETAKYVLYGLYAGVIPLLMTVGLVIVNNMNLKHLPWFITPHVPDHGCFLEGGSKFVYLVLPMMILSFWNWVFYVLAAFKERRLSRRTAVMDTAAAGSLQAQHTHKMRFTVYVKLSVVMTLYWLIEVISFKYPAIKAWYIDQVYAGIIGFLIFLILVCKSHIFKMLRNRYGSKKTSVHHIGPLSKIESDNTVKSQQDPATLQL</sequence>
<feature type="transmembrane region" description="Helical" evidence="5">
    <location>
        <begin position="169"/>
        <end position="191"/>
    </location>
</feature>
<proteinExistence type="predicted"/>
<dbReference type="OrthoDB" id="6134459at2759"/>
<keyword evidence="9" id="KW-1185">Reference proteome</keyword>
<feature type="chain" id="PRO_5040505374" description="G-protein coupled receptors family 2 profile 2 domain-containing protein" evidence="6">
    <location>
        <begin position="22"/>
        <end position="475"/>
    </location>
</feature>
<dbReference type="Proteomes" id="UP001154114">
    <property type="component" value="Chromosome 14"/>
</dbReference>
<evidence type="ECO:0000256" key="3">
    <source>
        <dbReference type="ARBA" id="ARBA00022989"/>
    </source>
</evidence>
<feature type="transmembrane region" description="Helical" evidence="5">
    <location>
        <begin position="328"/>
        <end position="349"/>
    </location>
</feature>
<feature type="transmembrane region" description="Helical" evidence="5">
    <location>
        <begin position="409"/>
        <end position="430"/>
    </location>
</feature>
<dbReference type="EMBL" id="LR824017">
    <property type="protein sequence ID" value="CAH0585546.1"/>
    <property type="molecule type" value="Genomic_DNA"/>
</dbReference>
<keyword evidence="3 5" id="KW-1133">Transmembrane helix</keyword>
<evidence type="ECO:0000259" key="7">
    <source>
        <dbReference type="PROSITE" id="PS50261"/>
    </source>
</evidence>
<dbReference type="PANTHER" id="PTHR47154">
    <property type="entry name" value="G-PROTEIN COUPLED RECEPTOR MTH-RELATED"/>
    <property type="match status" value="1"/>
</dbReference>
<dbReference type="InterPro" id="IPR017981">
    <property type="entry name" value="GPCR_2-like_7TM"/>
</dbReference>
<evidence type="ECO:0000313" key="9">
    <source>
        <dbReference type="Proteomes" id="UP001154114"/>
    </source>
</evidence>
<organism evidence="8 9">
    <name type="scientific">Chrysodeixis includens</name>
    <name type="common">Soybean looper</name>
    <name type="synonym">Pseudoplusia includens</name>
    <dbReference type="NCBI Taxonomy" id="689277"/>
    <lineage>
        <taxon>Eukaryota</taxon>
        <taxon>Metazoa</taxon>
        <taxon>Ecdysozoa</taxon>
        <taxon>Arthropoda</taxon>
        <taxon>Hexapoda</taxon>
        <taxon>Insecta</taxon>
        <taxon>Pterygota</taxon>
        <taxon>Neoptera</taxon>
        <taxon>Endopterygota</taxon>
        <taxon>Lepidoptera</taxon>
        <taxon>Glossata</taxon>
        <taxon>Ditrysia</taxon>
        <taxon>Noctuoidea</taxon>
        <taxon>Noctuidae</taxon>
        <taxon>Plusiinae</taxon>
        <taxon>Chrysodeixis</taxon>
    </lineage>
</organism>
<dbReference type="GO" id="GO:0005886">
    <property type="term" value="C:plasma membrane"/>
    <property type="evidence" value="ECO:0007669"/>
    <property type="project" value="TreeGrafter"/>
</dbReference>
<name>A0A9P0BSL9_CHRIL</name>
<protein>
    <recommendedName>
        <fullName evidence="7">G-protein coupled receptors family 2 profile 2 domain-containing protein</fullName>
    </recommendedName>
</protein>
<feature type="transmembrane region" description="Helical" evidence="5">
    <location>
        <begin position="278"/>
        <end position="299"/>
    </location>
</feature>
<dbReference type="GO" id="GO:0008528">
    <property type="term" value="F:G protein-coupled peptide receptor activity"/>
    <property type="evidence" value="ECO:0007669"/>
    <property type="project" value="TreeGrafter"/>
</dbReference>
<keyword evidence="2 5" id="KW-0812">Transmembrane</keyword>
<comment type="subcellular location">
    <subcellularLocation>
        <location evidence="1">Membrane</location>
        <topology evidence="1">Multi-pass membrane protein</topology>
    </subcellularLocation>
</comment>
<feature type="domain" description="G-protein coupled receptors family 2 profile 2" evidence="7">
    <location>
        <begin position="168"/>
        <end position="432"/>
    </location>
</feature>
<evidence type="ECO:0000256" key="2">
    <source>
        <dbReference type="ARBA" id="ARBA00022692"/>
    </source>
</evidence>
<dbReference type="InterPro" id="IPR051384">
    <property type="entry name" value="Mth_GPCR"/>
</dbReference>
<evidence type="ECO:0000256" key="5">
    <source>
        <dbReference type="SAM" id="Phobius"/>
    </source>
</evidence>